<dbReference type="GO" id="GO:0009060">
    <property type="term" value="P:aerobic respiration"/>
    <property type="evidence" value="ECO:0007669"/>
    <property type="project" value="TreeGrafter"/>
</dbReference>
<dbReference type="FunFam" id="3.20.20.70:FF:000029">
    <property type="entry name" value="L-lactate dehydrogenase"/>
    <property type="match status" value="1"/>
</dbReference>
<protein>
    <submittedName>
        <fullName evidence="9">FMN-dependent dehydrogenase</fullName>
    </submittedName>
</protein>
<dbReference type="PANTHER" id="PTHR10578">
    <property type="entry name" value="S -2-HYDROXY-ACID OXIDASE-RELATED"/>
    <property type="match status" value="1"/>
</dbReference>
<dbReference type="InterPro" id="IPR012133">
    <property type="entry name" value="Alpha-hydoxy_acid_DH_FMN"/>
</dbReference>
<dbReference type="AlphaFoldDB" id="A0A916XNP2"/>
<reference evidence="9" key="2">
    <citation type="submission" date="2020-09" db="EMBL/GenBank/DDBJ databases">
        <authorList>
            <person name="Sun Q."/>
            <person name="Zhou Y."/>
        </authorList>
    </citation>
    <scope>NUCLEOTIDE SEQUENCE</scope>
    <source>
        <strain evidence="9">CGMCC 1.12919</strain>
    </source>
</reference>
<sequence length="382" mass="40219">MRIADHASIPDFRESARRALPRMVFDFIDGGSGSEATLRHNRAALDAWHLLARAPVDVAVRGTGVQLFGAPSAAPFVIGPTGLAGVARPGAEIDLARAAAAFGVPFVMSTAAAVPLKDVARASAGRRWFQLYLLRDRALTRQLLDQVADLGFELVEVTVDCAVPGTRLRDNKNGFSLPFTWTPRKLASVAAHPRWAFAMARHGMPQLAIVASLLAGHARTATIAETMGTLLNAAVTWDDIAWLRDHWRGKLVVKGLIDPADAREAARRGFDGIVVSNHGGRQLDGAAAAIDLLPEISDAVGGNLTVLVDSGFRSGTDVAKAMALGAQAVQLGRSTLYAAAAGGEAGVAQALAILRAELDTAMALLGAAQPYAIGRDRVRRAP</sequence>
<organism evidence="9 10">
    <name type="scientific">Chelatococcus reniformis</name>
    <dbReference type="NCBI Taxonomy" id="1494448"/>
    <lineage>
        <taxon>Bacteria</taxon>
        <taxon>Pseudomonadati</taxon>
        <taxon>Pseudomonadota</taxon>
        <taxon>Alphaproteobacteria</taxon>
        <taxon>Hyphomicrobiales</taxon>
        <taxon>Chelatococcaceae</taxon>
        <taxon>Chelatococcus</taxon>
    </lineage>
</organism>
<dbReference type="GO" id="GO:0005886">
    <property type="term" value="C:plasma membrane"/>
    <property type="evidence" value="ECO:0007669"/>
    <property type="project" value="TreeGrafter"/>
</dbReference>
<evidence type="ECO:0000256" key="4">
    <source>
        <dbReference type="ARBA" id="ARBA00023002"/>
    </source>
</evidence>
<keyword evidence="10" id="KW-1185">Reference proteome</keyword>
<keyword evidence="4" id="KW-0560">Oxidoreductase</keyword>
<feature type="active site" description="Proton acceptor" evidence="6">
    <location>
        <position position="278"/>
    </location>
</feature>
<accession>A0A916XNP2</accession>
<evidence type="ECO:0000256" key="7">
    <source>
        <dbReference type="PIRSR" id="PIRSR000138-2"/>
    </source>
</evidence>
<feature type="binding site" evidence="7">
    <location>
        <position position="132"/>
    </location>
    <ligand>
        <name>glyoxylate</name>
        <dbReference type="ChEBI" id="CHEBI:36655"/>
    </ligand>
</feature>
<proteinExistence type="inferred from homology"/>
<dbReference type="InterPro" id="IPR013785">
    <property type="entry name" value="Aldolase_TIM"/>
</dbReference>
<feature type="binding site" evidence="7">
    <location>
        <position position="276"/>
    </location>
    <ligand>
        <name>FMN</name>
        <dbReference type="ChEBI" id="CHEBI:58210"/>
    </ligand>
</feature>
<evidence type="ECO:0000313" key="10">
    <source>
        <dbReference type="Proteomes" id="UP000637002"/>
    </source>
</evidence>
<evidence type="ECO:0000256" key="1">
    <source>
        <dbReference type="ARBA" id="ARBA00001917"/>
    </source>
</evidence>
<evidence type="ECO:0000313" key="9">
    <source>
        <dbReference type="EMBL" id="GGC87210.1"/>
    </source>
</evidence>
<dbReference type="Gene3D" id="3.20.20.70">
    <property type="entry name" value="Aldolase class I"/>
    <property type="match status" value="1"/>
</dbReference>
<dbReference type="GO" id="GO:0004459">
    <property type="term" value="F:L-lactate dehydrogenase (NAD+) activity"/>
    <property type="evidence" value="ECO:0007669"/>
    <property type="project" value="TreeGrafter"/>
</dbReference>
<evidence type="ECO:0000256" key="5">
    <source>
        <dbReference type="ARBA" id="ARBA00024042"/>
    </source>
</evidence>
<dbReference type="EMBL" id="BMGG01000010">
    <property type="protein sequence ID" value="GGC87210.1"/>
    <property type="molecule type" value="Genomic_DNA"/>
</dbReference>
<feature type="binding site" evidence="7">
    <location>
        <position position="278"/>
    </location>
    <ligand>
        <name>glyoxylate</name>
        <dbReference type="ChEBI" id="CHEBI:36655"/>
    </ligand>
</feature>
<dbReference type="InterPro" id="IPR037396">
    <property type="entry name" value="FMN_HAD"/>
</dbReference>
<name>A0A916XNP2_9HYPH</name>
<comment type="similarity">
    <text evidence="5">Belongs to the FMN-dependent alpha-hydroxy acid dehydrogenase family.</text>
</comment>
<dbReference type="CDD" id="cd02809">
    <property type="entry name" value="alpha_hydroxyacid_oxid_FMN"/>
    <property type="match status" value="1"/>
</dbReference>
<feature type="binding site" evidence="7">
    <location>
        <position position="281"/>
    </location>
    <ligand>
        <name>glyoxylate</name>
        <dbReference type="ChEBI" id="CHEBI:36655"/>
    </ligand>
</feature>
<dbReference type="PROSITE" id="PS00557">
    <property type="entry name" value="FMN_HYDROXY_ACID_DH_1"/>
    <property type="match status" value="1"/>
</dbReference>
<evidence type="ECO:0000256" key="2">
    <source>
        <dbReference type="ARBA" id="ARBA00022630"/>
    </source>
</evidence>
<comment type="caution">
    <text evidence="9">The sequence shown here is derived from an EMBL/GenBank/DDBJ whole genome shotgun (WGS) entry which is preliminary data.</text>
</comment>
<gene>
    <name evidence="9" type="primary">lldD</name>
    <name evidence="9" type="ORF">GCM10010994_51430</name>
</gene>
<feature type="domain" description="FMN hydroxy acid dehydrogenase" evidence="8">
    <location>
        <begin position="1"/>
        <end position="382"/>
    </location>
</feature>
<dbReference type="InterPro" id="IPR000262">
    <property type="entry name" value="FMN-dep_DH"/>
</dbReference>
<feature type="binding site" evidence="7">
    <location>
        <begin position="80"/>
        <end position="82"/>
    </location>
    <ligand>
        <name>FMN</name>
        <dbReference type="ChEBI" id="CHEBI:58210"/>
    </ligand>
</feature>
<keyword evidence="2 7" id="KW-0285">Flavoprotein</keyword>
<feature type="binding site" evidence="7">
    <location>
        <position position="254"/>
    </location>
    <ligand>
        <name>FMN</name>
        <dbReference type="ChEBI" id="CHEBI:58210"/>
    </ligand>
</feature>
<evidence type="ECO:0000256" key="6">
    <source>
        <dbReference type="PIRSR" id="PIRSR000138-1"/>
    </source>
</evidence>
<feature type="binding site" evidence="7">
    <location>
        <position position="167"/>
    </location>
    <ligand>
        <name>glyoxylate</name>
        <dbReference type="ChEBI" id="CHEBI:36655"/>
    </ligand>
</feature>
<dbReference type="GO" id="GO:0010181">
    <property type="term" value="F:FMN binding"/>
    <property type="evidence" value="ECO:0007669"/>
    <property type="project" value="InterPro"/>
</dbReference>
<feature type="binding site" evidence="7">
    <location>
        <begin position="332"/>
        <end position="333"/>
    </location>
    <ligand>
        <name>FMN</name>
        <dbReference type="ChEBI" id="CHEBI:58210"/>
    </ligand>
</feature>
<evidence type="ECO:0000259" key="8">
    <source>
        <dbReference type="PROSITE" id="PS51349"/>
    </source>
</evidence>
<dbReference type="Pfam" id="PF01070">
    <property type="entry name" value="FMN_dh"/>
    <property type="match status" value="1"/>
</dbReference>
<reference evidence="9" key="1">
    <citation type="journal article" date="2014" name="Int. J. Syst. Evol. Microbiol.">
        <title>Complete genome sequence of Corynebacterium casei LMG S-19264T (=DSM 44701T), isolated from a smear-ripened cheese.</title>
        <authorList>
            <consortium name="US DOE Joint Genome Institute (JGI-PGF)"/>
            <person name="Walter F."/>
            <person name="Albersmeier A."/>
            <person name="Kalinowski J."/>
            <person name="Ruckert C."/>
        </authorList>
    </citation>
    <scope>NUCLEOTIDE SEQUENCE</scope>
    <source>
        <strain evidence="9">CGMCC 1.12919</strain>
    </source>
</reference>
<feature type="binding site" evidence="7">
    <location>
        <position position="109"/>
    </location>
    <ligand>
        <name>FMN</name>
        <dbReference type="ChEBI" id="CHEBI:58210"/>
    </ligand>
</feature>
<dbReference type="PIRSF" id="PIRSF000138">
    <property type="entry name" value="Al-hdrx_acd_dh"/>
    <property type="match status" value="1"/>
</dbReference>
<dbReference type="RefSeq" id="WP_188612041.1">
    <property type="nucleotide sequence ID" value="NZ_BMGG01000010.1"/>
</dbReference>
<feature type="binding site" evidence="7">
    <location>
        <position position="158"/>
    </location>
    <ligand>
        <name>FMN</name>
        <dbReference type="ChEBI" id="CHEBI:58210"/>
    </ligand>
</feature>
<evidence type="ECO:0000256" key="3">
    <source>
        <dbReference type="ARBA" id="ARBA00022643"/>
    </source>
</evidence>
<dbReference type="PANTHER" id="PTHR10578:SF107">
    <property type="entry name" value="2-HYDROXYACID OXIDASE 1"/>
    <property type="match status" value="1"/>
</dbReference>
<dbReference type="PROSITE" id="PS51349">
    <property type="entry name" value="FMN_HYDROXY_ACID_DH_2"/>
    <property type="match status" value="1"/>
</dbReference>
<feature type="binding site" evidence="7">
    <location>
        <position position="130"/>
    </location>
    <ligand>
        <name>FMN</name>
        <dbReference type="ChEBI" id="CHEBI:58210"/>
    </ligand>
</feature>
<dbReference type="InterPro" id="IPR008259">
    <property type="entry name" value="FMN_hydac_DH_AS"/>
</dbReference>
<dbReference type="SUPFAM" id="SSF51395">
    <property type="entry name" value="FMN-linked oxidoreductases"/>
    <property type="match status" value="1"/>
</dbReference>
<comment type="cofactor">
    <cofactor evidence="1">
        <name>FMN</name>
        <dbReference type="ChEBI" id="CHEBI:58210"/>
    </cofactor>
</comment>
<keyword evidence="3 7" id="KW-0288">FMN</keyword>
<feature type="binding site" evidence="7">
    <location>
        <begin position="309"/>
        <end position="313"/>
    </location>
    <ligand>
        <name>FMN</name>
        <dbReference type="ChEBI" id="CHEBI:58210"/>
    </ligand>
</feature>
<dbReference type="Proteomes" id="UP000637002">
    <property type="component" value="Unassembled WGS sequence"/>
</dbReference>